<keyword evidence="2" id="KW-1185">Reference proteome</keyword>
<dbReference type="AlphaFoldDB" id="A0A8J2KNK2"/>
<sequence>NCSTAPSPDLNFEIVVKPV</sequence>
<accession>A0A8J2KNK2</accession>
<proteinExistence type="predicted"/>
<organism evidence="1 2">
    <name type="scientific">Allacma fusca</name>
    <dbReference type="NCBI Taxonomy" id="39272"/>
    <lineage>
        <taxon>Eukaryota</taxon>
        <taxon>Metazoa</taxon>
        <taxon>Ecdysozoa</taxon>
        <taxon>Arthropoda</taxon>
        <taxon>Hexapoda</taxon>
        <taxon>Collembola</taxon>
        <taxon>Symphypleona</taxon>
        <taxon>Sminthuridae</taxon>
        <taxon>Allacma</taxon>
    </lineage>
</organism>
<reference evidence="1" key="1">
    <citation type="submission" date="2021-06" db="EMBL/GenBank/DDBJ databases">
        <authorList>
            <person name="Hodson N. C."/>
            <person name="Mongue J. A."/>
            <person name="Jaron S. K."/>
        </authorList>
    </citation>
    <scope>NUCLEOTIDE SEQUENCE</scope>
</reference>
<protein>
    <submittedName>
        <fullName evidence="1">Uncharacterized protein</fullName>
    </submittedName>
</protein>
<name>A0A8J2KNK2_9HEXA</name>
<comment type="caution">
    <text evidence="1">The sequence shown here is derived from an EMBL/GenBank/DDBJ whole genome shotgun (WGS) entry which is preliminary data.</text>
</comment>
<dbReference type="EMBL" id="CAJVCH010174237">
    <property type="protein sequence ID" value="CAG7729160.1"/>
    <property type="molecule type" value="Genomic_DNA"/>
</dbReference>
<gene>
    <name evidence="1" type="ORF">AFUS01_LOCUS17895</name>
</gene>
<feature type="non-terminal residue" evidence="1">
    <location>
        <position position="1"/>
    </location>
</feature>
<evidence type="ECO:0000313" key="2">
    <source>
        <dbReference type="Proteomes" id="UP000708208"/>
    </source>
</evidence>
<evidence type="ECO:0000313" key="1">
    <source>
        <dbReference type="EMBL" id="CAG7729160.1"/>
    </source>
</evidence>
<dbReference type="Proteomes" id="UP000708208">
    <property type="component" value="Unassembled WGS sequence"/>
</dbReference>
<feature type="non-terminal residue" evidence="1">
    <location>
        <position position="19"/>
    </location>
</feature>